<gene>
    <name evidence="2" type="ORF">NBH00_16940</name>
</gene>
<proteinExistence type="predicted"/>
<sequence length="130" mass="14332">MPLHRPARLGTAVLTGLAITAPATVAAGPAGAAHATAASTRTCRSLPRYPGVGYYTSLKVTHVSCTTGVRVMKAHHACRTRHRKLGTYRTVARYHYRCTERRVKSSIEYDASVTCRRGTRRVVYTYQQDP</sequence>
<accession>A0ABY5DR46</accession>
<organism evidence="2 3">
    <name type="scientific">Paraconexibacter antarcticus</name>
    <dbReference type="NCBI Taxonomy" id="2949664"/>
    <lineage>
        <taxon>Bacteria</taxon>
        <taxon>Bacillati</taxon>
        <taxon>Actinomycetota</taxon>
        <taxon>Thermoleophilia</taxon>
        <taxon>Solirubrobacterales</taxon>
        <taxon>Paraconexibacteraceae</taxon>
        <taxon>Paraconexibacter</taxon>
    </lineage>
</organism>
<name>A0ABY5DR46_9ACTN</name>
<keyword evidence="3" id="KW-1185">Reference proteome</keyword>
<evidence type="ECO:0000313" key="3">
    <source>
        <dbReference type="Proteomes" id="UP001056035"/>
    </source>
</evidence>
<evidence type="ECO:0000313" key="2">
    <source>
        <dbReference type="EMBL" id="UTI63039.1"/>
    </source>
</evidence>
<dbReference type="EMBL" id="CP098502">
    <property type="protein sequence ID" value="UTI63039.1"/>
    <property type="molecule type" value="Genomic_DNA"/>
</dbReference>
<protein>
    <submittedName>
        <fullName evidence="2">Uncharacterized protein</fullName>
    </submittedName>
</protein>
<reference evidence="2 3" key="1">
    <citation type="submission" date="2022-06" db="EMBL/GenBank/DDBJ databases">
        <title>Paraconexibacter antarcticus.</title>
        <authorList>
            <person name="Kim C.S."/>
        </authorList>
    </citation>
    <scope>NUCLEOTIDE SEQUENCE [LARGE SCALE GENOMIC DNA]</scope>
    <source>
        <strain evidence="2 3">02-257</strain>
    </source>
</reference>
<evidence type="ECO:0000256" key="1">
    <source>
        <dbReference type="SAM" id="SignalP"/>
    </source>
</evidence>
<feature type="signal peptide" evidence="1">
    <location>
        <begin position="1"/>
        <end position="32"/>
    </location>
</feature>
<keyword evidence="1" id="KW-0732">Signal</keyword>
<dbReference type="Proteomes" id="UP001056035">
    <property type="component" value="Chromosome"/>
</dbReference>
<feature type="chain" id="PRO_5046721925" evidence="1">
    <location>
        <begin position="33"/>
        <end position="130"/>
    </location>
</feature>
<dbReference type="RefSeq" id="WP_254569773.1">
    <property type="nucleotide sequence ID" value="NZ_CP098502.1"/>
</dbReference>